<organism evidence="3 4">
    <name type="scientific">Yoonia litorea</name>
    <dbReference type="NCBI Taxonomy" id="1123755"/>
    <lineage>
        <taxon>Bacteria</taxon>
        <taxon>Pseudomonadati</taxon>
        <taxon>Pseudomonadota</taxon>
        <taxon>Alphaproteobacteria</taxon>
        <taxon>Rhodobacterales</taxon>
        <taxon>Paracoccaceae</taxon>
        <taxon>Yoonia</taxon>
    </lineage>
</organism>
<name>A0A1I6LNK0_9RHOB</name>
<dbReference type="Proteomes" id="UP000198926">
    <property type="component" value="Unassembled WGS sequence"/>
</dbReference>
<evidence type="ECO:0000313" key="3">
    <source>
        <dbReference type="EMBL" id="SFS04989.1"/>
    </source>
</evidence>
<reference evidence="3 4" key="1">
    <citation type="submission" date="2016-10" db="EMBL/GenBank/DDBJ databases">
        <authorList>
            <person name="de Groot N.N."/>
        </authorList>
    </citation>
    <scope>NUCLEOTIDE SEQUENCE [LARGE SCALE GENOMIC DNA]</scope>
    <source>
        <strain evidence="3 4">DSM 29433</strain>
    </source>
</reference>
<evidence type="ECO:0000256" key="1">
    <source>
        <dbReference type="SAM" id="MobiDB-lite"/>
    </source>
</evidence>
<keyword evidence="2" id="KW-0472">Membrane</keyword>
<keyword evidence="2" id="KW-1133">Transmembrane helix</keyword>
<feature type="region of interest" description="Disordered" evidence="1">
    <location>
        <begin position="27"/>
        <end position="58"/>
    </location>
</feature>
<gene>
    <name evidence="3" type="ORF">SAMN05444714_0735</name>
</gene>
<evidence type="ECO:0000313" key="4">
    <source>
        <dbReference type="Proteomes" id="UP000198926"/>
    </source>
</evidence>
<dbReference type="RefSeq" id="WP_165606533.1">
    <property type="nucleotide sequence ID" value="NZ_FOZM01000001.1"/>
</dbReference>
<keyword evidence="2" id="KW-0812">Transmembrane</keyword>
<accession>A0A1I6LNK0</accession>
<sequence length="58" mass="6342">MEGGFLILMLALFTMLVFVVAAIVSKRKTEERMDDPQSEKSTLAKDKSSHGKPADVSS</sequence>
<feature type="transmembrane region" description="Helical" evidence="2">
    <location>
        <begin position="6"/>
        <end position="24"/>
    </location>
</feature>
<dbReference type="AlphaFoldDB" id="A0A1I6LNK0"/>
<proteinExistence type="predicted"/>
<dbReference type="STRING" id="1123755.SAMN05444714_0735"/>
<keyword evidence="4" id="KW-1185">Reference proteome</keyword>
<dbReference type="EMBL" id="FOZM01000001">
    <property type="protein sequence ID" value="SFS04989.1"/>
    <property type="molecule type" value="Genomic_DNA"/>
</dbReference>
<evidence type="ECO:0000256" key="2">
    <source>
        <dbReference type="SAM" id="Phobius"/>
    </source>
</evidence>
<protein>
    <submittedName>
        <fullName evidence="3">Uncharacterized protein</fullName>
    </submittedName>
</protein>